<dbReference type="EMBL" id="MU394319">
    <property type="protein sequence ID" value="KAI6086006.1"/>
    <property type="molecule type" value="Genomic_DNA"/>
</dbReference>
<gene>
    <name evidence="1" type="ORF">F4821DRAFT_139014</name>
</gene>
<comment type="caution">
    <text evidence="1">The sequence shown here is derived from an EMBL/GenBank/DDBJ whole genome shotgun (WGS) entry which is preliminary data.</text>
</comment>
<proteinExistence type="predicted"/>
<organism evidence="1 2">
    <name type="scientific">Hypoxylon rubiginosum</name>
    <dbReference type="NCBI Taxonomy" id="110542"/>
    <lineage>
        <taxon>Eukaryota</taxon>
        <taxon>Fungi</taxon>
        <taxon>Dikarya</taxon>
        <taxon>Ascomycota</taxon>
        <taxon>Pezizomycotina</taxon>
        <taxon>Sordariomycetes</taxon>
        <taxon>Xylariomycetidae</taxon>
        <taxon>Xylariales</taxon>
        <taxon>Hypoxylaceae</taxon>
        <taxon>Hypoxylon</taxon>
    </lineage>
</organism>
<keyword evidence="2" id="KW-1185">Reference proteome</keyword>
<evidence type="ECO:0000313" key="1">
    <source>
        <dbReference type="EMBL" id="KAI6086006.1"/>
    </source>
</evidence>
<dbReference type="Proteomes" id="UP001497680">
    <property type="component" value="Unassembled WGS sequence"/>
</dbReference>
<evidence type="ECO:0000313" key="2">
    <source>
        <dbReference type="Proteomes" id="UP001497680"/>
    </source>
</evidence>
<protein>
    <submittedName>
        <fullName evidence="1">Uncharacterized protein</fullName>
    </submittedName>
</protein>
<sequence>MPFEQTSALILTPAATAAKLTRRVAKGRFYEAMARVSIIHGLEFQPLDDISSSVTECFAEAKLIITPKLKESKLSSSYYNSSESHF</sequence>
<reference evidence="1 2" key="1">
    <citation type="journal article" date="2022" name="New Phytol.">
        <title>Ecological generalism drives hyperdiversity of secondary metabolite gene clusters in xylarialean endophytes.</title>
        <authorList>
            <person name="Franco M.E.E."/>
            <person name="Wisecaver J.H."/>
            <person name="Arnold A.E."/>
            <person name="Ju Y.M."/>
            <person name="Slot J.C."/>
            <person name="Ahrendt S."/>
            <person name="Moore L.P."/>
            <person name="Eastman K.E."/>
            <person name="Scott K."/>
            <person name="Konkel Z."/>
            <person name="Mondo S.J."/>
            <person name="Kuo A."/>
            <person name="Hayes R.D."/>
            <person name="Haridas S."/>
            <person name="Andreopoulos B."/>
            <person name="Riley R."/>
            <person name="LaButti K."/>
            <person name="Pangilinan J."/>
            <person name="Lipzen A."/>
            <person name="Amirebrahimi M."/>
            <person name="Yan J."/>
            <person name="Adam C."/>
            <person name="Keymanesh K."/>
            <person name="Ng V."/>
            <person name="Louie K."/>
            <person name="Northen T."/>
            <person name="Drula E."/>
            <person name="Henrissat B."/>
            <person name="Hsieh H.M."/>
            <person name="Youens-Clark K."/>
            <person name="Lutzoni F."/>
            <person name="Miadlikowska J."/>
            <person name="Eastwood D.C."/>
            <person name="Hamelin R.C."/>
            <person name="Grigoriev I.V."/>
            <person name="U'Ren J.M."/>
        </authorList>
    </citation>
    <scope>NUCLEOTIDE SEQUENCE [LARGE SCALE GENOMIC DNA]</scope>
    <source>
        <strain evidence="1 2">ER1909</strain>
    </source>
</reference>
<name>A0ACC0D004_9PEZI</name>
<accession>A0ACC0D004</accession>